<accession>A0AAW6MCT1</accession>
<feature type="non-terminal residue" evidence="4">
    <location>
        <position position="98"/>
    </location>
</feature>
<gene>
    <name evidence="4" type="ORF">PZH42_30180</name>
</gene>
<sequence>MWHDKCAMKVGTDGVLLGAWAEAESSQKILDIGPGTGLIAIMLAQRYSLSQITAIEIDEAAAAQAKVNIARSPWTKRIQVICNDFSLFRTESKYNLIV</sequence>
<dbReference type="PANTHER" id="PTHR47739:SF1">
    <property type="entry name" value="TRNA1(VAL) (ADENINE(37)-N6)-METHYLTRANSFERASE"/>
    <property type="match status" value="1"/>
</dbReference>
<reference evidence="4" key="1">
    <citation type="submission" date="2023-03" db="EMBL/GenBank/DDBJ databases">
        <title>DFI Biobank Strains.</title>
        <authorList>
            <person name="Mostad J."/>
            <person name="Paddock L."/>
            <person name="Medina S."/>
            <person name="Waligurski E."/>
            <person name="Barat B."/>
            <person name="Smith R."/>
            <person name="Burgo V."/>
            <person name="Metcalfe C."/>
            <person name="Woodson C."/>
            <person name="Sundararajan A."/>
            <person name="Ramaswamy R."/>
            <person name="Lin H."/>
            <person name="Pamer E.G."/>
        </authorList>
    </citation>
    <scope>NUCLEOTIDE SEQUENCE</scope>
    <source>
        <strain evidence="4">DFI.9.5</strain>
    </source>
</reference>
<dbReference type="GO" id="GO:0008168">
    <property type="term" value="F:methyltransferase activity"/>
    <property type="evidence" value="ECO:0007669"/>
    <property type="project" value="UniProtKB-KW"/>
</dbReference>
<dbReference type="Gene3D" id="3.40.50.150">
    <property type="entry name" value="Vaccinia Virus protein VP39"/>
    <property type="match status" value="1"/>
</dbReference>
<dbReference type="InterPro" id="IPR029063">
    <property type="entry name" value="SAM-dependent_MTases_sf"/>
</dbReference>
<dbReference type="SUPFAM" id="SSF53335">
    <property type="entry name" value="S-adenosyl-L-methionine-dependent methyltransferases"/>
    <property type="match status" value="1"/>
</dbReference>
<dbReference type="Proteomes" id="UP001221924">
    <property type="component" value="Unassembled WGS sequence"/>
</dbReference>
<keyword evidence="1 4" id="KW-0489">Methyltransferase</keyword>
<evidence type="ECO:0000313" key="4">
    <source>
        <dbReference type="EMBL" id="MDE8698227.1"/>
    </source>
</evidence>
<dbReference type="PANTHER" id="PTHR47739">
    <property type="entry name" value="TRNA1(VAL) (ADENINE(37)-N6)-METHYLTRANSFERASE"/>
    <property type="match status" value="1"/>
</dbReference>
<dbReference type="GO" id="GO:0032259">
    <property type="term" value="P:methylation"/>
    <property type="evidence" value="ECO:0007669"/>
    <property type="project" value="UniProtKB-KW"/>
</dbReference>
<protein>
    <submittedName>
        <fullName evidence="4">Methyltransferase</fullName>
    </submittedName>
</protein>
<keyword evidence="2" id="KW-0949">S-adenosyl-L-methionine</keyword>
<keyword evidence="1 4" id="KW-0808">Transferase</keyword>
<evidence type="ECO:0000256" key="2">
    <source>
        <dbReference type="ARBA" id="ARBA00022691"/>
    </source>
</evidence>
<evidence type="ECO:0000256" key="1">
    <source>
        <dbReference type="ARBA" id="ARBA00022603"/>
    </source>
</evidence>
<dbReference type="InterPro" id="IPR007848">
    <property type="entry name" value="Small_mtfrase_dom"/>
</dbReference>
<feature type="domain" description="Methyltransferase small" evidence="3">
    <location>
        <begin position="21"/>
        <end position="98"/>
    </location>
</feature>
<name>A0AAW6MCT1_9BACE</name>
<organism evidence="4 5">
    <name type="scientific">Bacteroides cellulosilyticus</name>
    <dbReference type="NCBI Taxonomy" id="246787"/>
    <lineage>
        <taxon>Bacteria</taxon>
        <taxon>Pseudomonadati</taxon>
        <taxon>Bacteroidota</taxon>
        <taxon>Bacteroidia</taxon>
        <taxon>Bacteroidales</taxon>
        <taxon>Bacteroidaceae</taxon>
        <taxon>Bacteroides</taxon>
    </lineage>
</organism>
<dbReference type="InterPro" id="IPR050210">
    <property type="entry name" value="tRNA_Adenine-N(6)_MTase"/>
</dbReference>
<dbReference type="AlphaFoldDB" id="A0AAW6MCT1"/>
<dbReference type="RefSeq" id="WP_275203147.1">
    <property type="nucleotide sequence ID" value="NZ_JARFID010000897.1"/>
</dbReference>
<evidence type="ECO:0000259" key="3">
    <source>
        <dbReference type="Pfam" id="PF05175"/>
    </source>
</evidence>
<dbReference type="EMBL" id="JARFID010000897">
    <property type="protein sequence ID" value="MDE8698227.1"/>
    <property type="molecule type" value="Genomic_DNA"/>
</dbReference>
<evidence type="ECO:0000313" key="5">
    <source>
        <dbReference type="Proteomes" id="UP001221924"/>
    </source>
</evidence>
<proteinExistence type="predicted"/>
<comment type="caution">
    <text evidence="4">The sequence shown here is derived from an EMBL/GenBank/DDBJ whole genome shotgun (WGS) entry which is preliminary data.</text>
</comment>
<dbReference type="Pfam" id="PF05175">
    <property type="entry name" value="MTS"/>
    <property type="match status" value="1"/>
</dbReference>